<sequence>MNNEPTSSNSQTDWQRLDAMSDEDIDLSDCPEITPEMFAKAVVRQGLPATKAKAQVTLPIDSDVLEWFKSQGRGYQTQINQLLRAYMEAHQ</sequence>
<protein>
    <recommendedName>
        <fullName evidence="4">BrnA antitoxin of type II toxin-antitoxin system</fullName>
    </recommendedName>
</protein>
<comment type="caution">
    <text evidence="2">The sequence shown here is derived from an EMBL/GenBank/DDBJ whole genome shotgun (WGS) entry which is preliminary data.</text>
</comment>
<feature type="compositionally biased region" description="Polar residues" evidence="1">
    <location>
        <begin position="1"/>
        <end position="14"/>
    </location>
</feature>
<accession>A0A402D926</accession>
<proteinExistence type="predicted"/>
<dbReference type="RefSeq" id="WP_002754142.1">
    <property type="nucleotide sequence ID" value="NZ_BIFY01000006.1"/>
</dbReference>
<evidence type="ECO:0000256" key="1">
    <source>
        <dbReference type="SAM" id="MobiDB-lite"/>
    </source>
</evidence>
<dbReference type="AlphaFoldDB" id="A0A402D926"/>
<dbReference type="Proteomes" id="UP000289660">
    <property type="component" value="Unassembled WGS sequence"/>
</dbReference>
<evidence type="ECO:0000313" key="2">
    <source>
        <dbReference type="EMBL" id="GCE58703.1"/>
    </source>
</evidence>
<gene>
    <name evidence="2" type="ORF">MiAbB_00612</name>
</gene>
<evidence type="ECO:0000313" key="3">
    <source>
        <dbReference type="Proteomes" id="UP000289660"/>
    </source>
</evidence>
<evidence type="ECO:0008006" key="4">
    <source>
        <dbReference type="Google" id="ProtNLM"/>
    </source>
</evidence>
<dbReference type="EMBL" id="BIFY01000006">
    <property type="protein sequence ID" value="GCE58703.1"/>
    <property type="molecule type" value="Genomic_DNA"/>
</dbReference>
<reference evidence="3" key="1">
    <citation type="submission" date="2018-12" db="EMBL/GenBank/DDBJ databases">
        <title>Genome sequence of Microcystis aeruginosa NIES-4285.</title>
        <authorList>
            <person name="Tanabe Y."/>
        </authorList>
    </citation>
    <scope>NUCLEOTIDE SEQUENCE [LARGE SCALE GENOMIC DNA]</scope>
    <source>
        <strain evidence="3">NIES-4285</strain>
    </source>
</reference>
<organism evidence="2 3">
    <name type="scientific">Microcystis aeruginosa NIES-4285</name>
    <dbReference type="NCBI Taxonomy" id="2497681"/>
    <lineage>
        <taxon>Bacteria</taxon>
        <taxon>Bacillati</taxon>
        <taxon>Cyanobacteriota</taxon>
        <taxon>Cyanophyceae</taxon>
        <taxon>Oscillatoriophycideae</taxon>
        <taxon>Chroococcales</taxon>
        <taxon>Microcystaceae</taxon>
        <taxon>Microcystis</taxon>
    </lineage>
</organism>
<name>A0A402D926_MICAE</name>
<dbReference type="InterPro" id="IPR025528">
    <property type="entry name" value="BrnA_antitoxin"/>
</dbReference>
<dbReference type="Pfam" id="PF14384">
    <property type="entry name" value="BrnA_antitoxin"/>
    <property type="match status" value="1"/>
</dbReference>
<feature type="region of interest" description="Disordered" evidence="1">
    <location>
        <begin position="1"/>
        <end position="21"/>
    </location>
</feature>